<keyword evidence="3" id="KW-1185">Reference proteome</keyword>
<dbReference type="Proteomes" id="UP000759131">
    <property type="component" value="Unassembled WGS sequence"/>
</dbReference>
<evidence type="ECO:0000256" key="1">
    <source>
        <dbReference type="SAM" id="SignalP"/>
    </source>
</evidence>
<gene>
    <name evidence="2" type="ORF">OSB1V03_LOCUS23054</name>
</gene>
<dbReference type="OrthoDB" id="6480698at2759"/>
<dbReference type="EMBL" id="CAJPIZ010054102">
    <property type="protein sequence ID" value="CAG2123109.1"/>
    <property type="molecule type" value="Genomic_DNA"/>
</dbReference>
<dbReference type="EMBL" id="OC908677">
    <property type="protein sequence ID" value="CAD7650838.1"/>
    <property type="molecule type" value="Genomic_DNA"/>
</dbReference>
<feature type="signal peptide" evidence="1">
    <location>
        <begin position="1"/>
        <end position="27"/>
    </location>
</feature>
<name>A0A7R9QNI2_9ACAR</name>
<evidence type="ECO:0000313" key="3">
    <source>
        <dbReference type="Proteomes" id="UP000759131"/>
    </source>
</evidence>
<feature type="non-terminal residue" evidence="2">
    <location>
        <position position="99"/>
    </location>
</feature>
<organism evidence="2">
    <name type="scientific">Medioppia subpectinata</name>
    <dbReference type="NCBI Taxonomy" id="1979941"/>
    <lineage>
        <taxon>Eukaryota</taxon>
        <taxon>Metazoa</taxon>
        <taxon>Ecdysozoa</taxon>
        <taxon>Arthropoda</taxon>
        <taxon>Chelicerata</taxon>
        <taxon>Arachnida</taxon>
        <taxon>Acari</taxon>
        <taxon>Acariformes</taxon>
        <taxon>Sarcoptiformes</taxon>
        <taxon>Oribatida</taxon>
        <taxon>Brachypylina</taxon>
        <taxon>Oppioidea</taxon>
        <taxon>Oppiidae</taxon>
        <taxon>Medioppia</taxon>
    </lineage>
</organism>
<evidence type="ECO:0000313" key="2">
    <source>
        <dbReference type="EMBL" id="CAD7650838.1"/>
    </source>
</evidence>
<dbReference type="AlphaFoldDB" id="A0A7R9QNI2"/>
<sequence length="99" mass="11211">MLSNVSLKKYLAILCVTFSVIYIKVECHIGQSCNLIGLCLPISAHIFCDKENICRCKKEYPIEVGPHTCLAPKRVGDRCSHPEECLYYDKSSHCNQSPY</sequence>
<proteinExistence type="predicted"/>
<protein>
    <submittedName>
        <fullName evidence="2">Uncharacterized protein</fullName>
    </submittedName>
</protein>
<reference evidence="2" key="1">
    <citation type="submission" date="2020-11" db="EMBL/GenBank/DDBJ databases">
        <authorList>
            <person name="Tran Van P."/>
        </authorList>
    </citation>
    <scope>NUCLEOTIDE SEQUENCE</scope>
</reference>
<keyword evidence="1" id="KW-0732">Signal</keyword>
<feature type="chain" id="PRO_5036403816" evidence="1">
    <location>
        <begin position="28"/>
        <end position="99"/>
    </location>
</feature>
<accession>A0A7R9QNI2</accession>